<name>A0A1G6AZ39_9HYPH</name>
<dbReference type="STRING" id="665467.SAMN02982931_01018"/>
<evidence type="ECO:0000256" key="1">
    <source>
        <dbReference type="ARBA" id="ARBA00022679"/>
    </source>
</evidence>
<dbReference type="PROSITE" id="PS51186">
    <property type="entry name" value="GNAT"/>
    <property type="match status" value="1"/>
</dbReference>
<evidence type="ECO:0000256" key="2">
    <source>
        <dbReference type="ARBA" id="ARBA00023315"/>
    </source>
</evidence>
<dbReference type="InterPro" id="IPR016181">
    <property type="entry name" value="Acyl_CoA_acyltransferase"/>
</dbReference>
<feature type="domain" description="N-acetyltransferase" evidence="3">
    <location>
        <begin position="4"/>
        <end position="193"/>
    </location>
</feature>
<dbReference type="Proteomes" id="UP000199071">
    <property type="component" value="Unassembled WGS sequence"/>
</dbReference>
<evidence type="ECO:0000313" key="4">
    <source>
        <dbReference type="EMBL" id="SDB13529.1"/>
    </source>
</evidence>
<keyword evidence="4" id="KW-0689">Ribosomal protein</keyword>
<protein>
    <submittedName>
        <fullName evidence="4">Ribosomal protein S18 acetylase RimI</fullName>
    </submittedName>
</protein>
<dbReference type="CDD" id="cd04301">
    <property type="entry name" value="NAT_SF"/>
    <property type="match status" value="1"/>
</dbReference>
<dbReference type="Gene3D" id="3.40.630.30">
    <property type="match status" value="1"/>
</dbReference>
<sequence>MSAPSIRSATIRDATHLAALVDIAGEGFASYFWGQMAGPGQSPFEIGRMRARRDEGSFTWRNAVIAEADGDVAGALVGYRIADSTDPADIAEAPAIVRPMVELEAEAPGHWYVNVLAVFPEYRGKGIGGALLARADDIGRAVAPAGMAIIVASENEGAVRLYERCGYREVARRPIVGFPGYLREGDWVLLTRPHS</sequence>
<keyword evidence="5" id="KW-1185">Reference proteome</keyword>
<reference evidence="4 5" key="1">
    <citation type="submission" date="2016-10" db="EMBL/GenBank/DDBJ databases">
        <authorList>
            <person name="de Groot N.N."/>
        </authorList>
    </citation>
    <scope>NUCLEOTIDE SEQUENCE [LARGE SCALE GENOMIC DNA]</scope>
    <source>
        <strain evidence="4 5">ATCC 35022</strain>
    </source>
</reference>
<keyword evidence="1" id="KW-0808">Transferase</keyword>
<dbReference type="AlphaFoldDB" id="A0A1G6AZ39"/>
<gene>
    <name evidence="4" type="ORF">SAMN02982931_01018</name>
</gene>
<proteinExistence type="predicted"/>
<dbReference type="InterPro" id="IPR000182">
    <property type="entry name" value="GNAT_dom"/>
</dbReference>
<dbReference type="GO" id="GO:0005840">
    <property type="term" value="C:ribosome"/>
    <property type="evidence" value="ECO:0007669"/>
    <property type="project" value="UniProtKB-KW"/>
</dbReference>
<keyword evidence="2" id="KW-0012">Acyltransferase</keyword>
<accession>A0A1G6AZ39</accession>
<organism evidence="4 5">
    <name type="scientific">Bauldia litoralis</name>
    <dbReference type="NCBI Taxonomy" id="665467"/>
    <lineage>
        <taxon>Bacteria</taxon>
        <taxon>Pseudomonadati</taxon>
        <taxon>Pseudomonadota</taxon>
        <taxon>Alphaproteobacteria</taxon>
        <taxon>Hyphomicrobiales</taxon>
        <taxon>Kaistiaceae</taxon>
        <taxon>Bauldia</taxon>
    </lineage>
</organism>
<dbReference type="EMBL" id="FMXQ01000002">
    <property type="protein sequence ID" value="SDB13529.1"/>
    <property type="molecule type" value="Genomic_DNA"/>
</dbReference>
<dbReference type="Pfam" id="PF00583">
    <property type="entry name" value="Acetyltransf_1"/>
    <property type="match status" value="1"/>
</dbReference>
<dbReference type="PANTHER" id="PTHR43072:SF51">
    <property type="entry name" value="ABC SUPERFAMILY TRANSPORT PROTEIN"/>
    <property type="match status" value="1"/>
</dbReference>
<evidence type="ECO:0000259" key="3">
    <source>
        <dbReference type="PROSITE" id="PS51186"/>
    </source>
</evidence>
<dbReference type="PANTHER" id="PTHR43072">
    <property type="entry name" value="N-ACETYLTRANSFERASE"/>
    <property type="match status" value="1"/>
</dbReference>
<dbReference type="GO" id="GO:0016747">
    <property type="term" value="F:acyltransferase activity, transferring groups other than amino-acyl groups"/>
    <property type="evidence" value="ECO:0007669"/>
    <property type="project" value="InterPro"/>
</dbReference>
<dbReference type="SUPFAM" id="SSF55729">
    <property type="entry name" value="Acyl-CoA N-acyltransferases (Nat)"/>
    <property type="match status" value="1"/>
</dbReference>
<evidence type="ECO:0000313" key="5">
    <source>
        <dbReference type="Proteomes" id="UP000199071"/>
    </source>
</evidence>
<dbReference type="RefSeq" id="WP_175478296.1">
    <property type="nucleotide sequence ID" value="NZ_FMXQ01000002.1"/>
</dbReference>
<keyword evidence="4" id="KW-0687">Ribonucleoprotein</keyword>